<dbReference type="PROSITE" id="PS50005">
    <property type="entry name" value="TPR"/>
    <property type="match status" value="2"/>
</dbReference>
<dbReference type="InterPro" id="IPR015943">
    <property type="entry name" value="WD40/YVTN_repeat-like_dom_sf"/>
</dbReference>
<dbReference type="SMART" id="SM00320">
    <property type="entry name" value="WD40"/>
    <property type="match status" value="7"/>
</dbReference>
<dbReference type="Pfam" id="PF00400">
    <property type="entry name" value="WD40"/>
    <property type="match status" value="7"/>
</dbReference>
<keyword evidence="10" id="KW-1185">Reference proteome</keyword>
<feature type="region of interest" description="Disordered" evidence="6">
    <location>
        <begin position="32"/>
        <end position="53"/>
    </location>
</feature>
<feature type="repeat" description="WD" evidence="3">
    <location>
        <begin position="107"/>
        <end position="139"/>
    </location>
</feature>
<evidence type="ECO:0000256" key="3">
    <source>
        <dbReference type="PROSITE-ProRule" id="PRU00221"/>
    </source>
</evidence>
<feature type="repeat" description="TPR" evidence="4">
    <location>
        <begin position="397"/>
        <end position="430"/>
    </location>
</feature>
<dbReference type="PROSITE" id="PS00678">
    <property type="entry name" value="WD_REPEATS_1"/>
    <property type="match status" value="1"/>
</dbReference>
<evidence type="ECO:0000256" key="1">
    <source>
        <dbReference type="ARBA" id="ARBA00022574"/>
    </source>
</evidence>
<feature type="coiled-coil region" evidence="5">
    <location>
        <begin position="613"/>
        <end position="640"/>
    </location>
</feature>
<evidence type="ECO:0000259" key="8">
    <source>
        <dbReference type="Pfam" id="PF12770"/>
    </source>
</evidence>
<dbReference type="Pfam" id="PF13181">
    <property type="entry name" value="TPR_8"/>
    <property type="match status" value="1"/>
</dbReference>
<proteinExistence type="predicted"/>
<feature type="repeat" description="WD" evidence="3">
    <location>
        <begin position="66"/>
        <end position="98"/>
    </location>
</feature>
<dbReference type="Gene3D" id="2.130.10.10">
    <property type="entry name" value="YVTN repeat-like/Quinoprotein amine dehydrogenase"/>
    <property type="match status" value="3"/>
</dbReference>
<dbReference type="InterPro" id="IPR011990">
    <property type="entry name" value="TPR-like_helical_dom_sf"/>
</dbReference>
<evidence type="ECO:0000256" key="2">
    <source>
        <dbReference type="ARBA" id="ARBA00022737"/>
    </source>
</evidence>
<evidence type="ECO:0000256" key="5">
    <source>
        <dbReference type="SAM" id="Coils"/>
    </source>
</evidence>
<dbReference type="InterPro" id="IPR019775">
    <property type="entry name" value="WD40_repeat_CS"/>
</dbReference>
<dbReference type="Proteomes" id="UP001525961">
    <property type="component" value="Unassembled WGS sequence"/>
</dbReference>
<feature type="compositionally biased region" description="Polar residues" evidence="6">
    <location>
        <begin position="37"/>
        <end position="53"/>
    </location>
</feature>
<feature type="repeat" description="TPR" evidence="4">
    <location>
        <begin position="437"/>
        <end position="470"/>
    </location>
</feature>
<name>A0ABT2NEW6_9CYAN</name>
<feature type="repeat" description="WD" evidence="3">
    <location>
        <begin position="189"/>
        <end position="221"/>
    </location>
</feature>
<dbReference type="PANTHER" id="PTHR22847">
    <property type="entry name" value="WD40 REPEAT PROTEIN"/>
    <property type="match status" value="1"/>
</dbReference>
<evidence type="ECO:0000256" key="7">
    <source>
        <dbReference type="SAM" id="SignalP"/>
    </source>
</evidence>
<dbReference type="InterPro" id="IPR019734">
    <property type="entry name" value="TPR_rpt"/>
</dbReference>
<gene>
    <name evidence="9" type="ORF">NG792_25520</name>
</gene>
<dbReference type="InterPro" id="IPR036322">
    <property type="entry name" value="WD40_repeat_dom_sf"/>
</dbReference>
<dbReference type="InterPro" id="IPR001680">
    <property type="entry name" value="WD40_rpt"/>
</dbReference>
<evidence type="ECO:0000256" key="4">
    <source>
        <dbReference type="PROSITE-ProRule" id="PRU00339"/>
    </source>
</evidence>
<evidence type="ECO:0000313" key="10">
    <source>
        <dbReference type="Proteomes" id="UP001525961"/>
    </source>
</evidence>
<dbReference type="SUPFAM" id="SSF48452">
    <property type="entry name" value="TPR-like"/>
    <property type="match status" value="2"/>
</dbReference>
<feature type="coiled-coil region" evidence="5">
    <location>
        <begin position="729"/>
        <end position="760"/>
    </location>
</feature>
<sequence>MRRKNSRKVHPSLAVLISAIFASATAIPISAQPRIESPSQTPTPENATDSGNAQPVQAFAGQLAVFLGHEDLVNNATFSPDGSQILTASWDNTARLWDRSGNLIALFRGHEGSVRSATFSPNGSQILTASEDNTARLWDTSGNLLAVFRGHEGIVRSATFSPDGGQILTASSDNTARLWDTSGNLIAIFRGHESFVNSATFSPDGSQILTASEDNIARLWDTSGNLIAVFRGHKRGVESATFSPDGGQILTASWDNTARLWDTSGNLIAVFRGHESFVNSATFSPDGGQILTASWDDTARLWDTSGNLIAVFRGHEGSVRSATFSPDGGQILTASWDNTARLWDISLAIQTSALEIAFLQGIQLSNQGTIESRQQAIQKLEESRQLYQQSGNFTKAAAALFYIGNLYANFGQFQSAIDSYTQALSLSQQAGVKAQEAEIFNSLGQLYNNLADPQTALAYYNQALPLFYQLNDQGGAATTFNNIGDVYTTLKQGENALDSYTKVLIISRPAGNLHAEAAALSGIGRTYIASQQWQTALNAYNQSLIISRHLNDNLQQATILNEIGRIQVALGQDSAAQESYSEALSLSQQLGAKTQEANILYNRAILNHQQNNLTAAQTDIEAAINIVEDLRTQIKSEKLRQSYFAQNQSYYEFYTDLLMQLHQQNPGKEYHKQALNVSERARARTLLEILAEANADIRAGVDPELREKESYLQQRINVMAARQIELVSVEYTDEQATALKQELENLLRELDAVKASIRQTSPRYAALTQPQPLTAEQIQQQVLDENTLLLQYSLGENRSFLWAVTPDSLTAYELPPRAEIEKAAREFRDSMTAPTQRYSPPRIAKTAANLSQMVLAPVAELLGNKRLLIVGDGALHYVPFAALSHPTMADYQPLMIEHEVIALPSSSSMAALREQIGDRSVAPKTLAIFADPVFSTQDERIPGSGETIAAQTDVVVTRSSADIGVSGTLARLKFTRNEAEAILSLIPDAERLKAFDFDANRQTVTSDELNQYRLVHFATHGFLNSVNPELSGIVLSLVDSQGNTQDGFLRLHDIFNLTLNADLVVLSACQTGLGGSIRGEGLVGLTRGFMYAGVPRLVVSLWSVDDEATAVLMSKFYGRMLSQNLTPAQALRQAQLEMSQTQQWQSPYYWAGFTLQGEWK</sequence>
<dbReference type="Gene3D" id="1.25.40.10">
    <property type="entry name" value="Tetratricopeptide repeat domain"/>
    <property type="match status" value="2"/>
</dbReference>
<feature type="repeat" description="WD" evidence="3">
    <location>
        <begin position="271"/>
        <end position="303"/>
    </location>
</feature>
<keyword evidence="7" id="KW-0732">Signal</keyword>
<dbReference type="SMART" id="SM00028">
    <property type="entry name" value="TPR"/>
    <property type="match status" value="6"/>
</dbReference>
<dbReference type="Pfam" id="PF13424">
    <property type="entry name" value="TPR_12"/>
    <property type="match status" value="2"/>
</dbReference>
<evidence type="ECO:0000256" key="6">
    <source>
        <dbReference type="SAM" id="MobiDB-lite"/>
    </source>
</evidence>
<dbReference type="InterPro" id="IPR020472">
    <property type="entry name" value="WD40_PAC1"/>
</dbReference>
<feature type="domain" description="CHAT" evidence="8">
    <location>
        <begin position="845"/>
        <end position="1158"/>
    </location>
</feature>
<dbReference type="PANTHER" id="PTHR22847:SF637">
    <property type="entry name" value="WD REPEAT DOMAIN 5B"/>
    <property type="match status" value="1"/>
</dbReference>
<feature type="repeat" description="WD" evidence="3">
    <location>
        <begin position="148"/>
        <end position="180"/>
    </location>
</feature>
<dbReference type="Pfam" id="PF12770">
    <property type="entry name" value="CHAT"/>
    <property type="match status" value="1"/>
</dbReference>
<keyword evidence="4" id="KW-0802">TPR repeat</keyword>
<comment type="caution">
    <text evidence="9">The sequence shown here is derived from an EMBL/GenBank/DDBJ whole genome shotgun (WGS) entry which is preliminary data.</text>
</comment>
<dbReference type="PROSITE" id="PS50294">
    <property type="entry name" value="WD_REPEATS_REGION"/>
    <property type="match status" value="7"/>
</dbReference>
<keyword evidence="1 3" id="KW-0853">WD repeat</keyword>
<feature type="repeat" description="WD" evidence="3">
    <location>
        <begin position="230"/>
        <end position="262"/>
    </location>
</feature>
<dbReference type="PRINTS" id="PR00320">
    <property type="entry name" value="GPROTEINBRPT"/>
</dbReference>
<dbReference type="SUPFAM" id="SSF50978">
    <property type="entry name" value="WD40 repeat-like"/>
    <property type="match status" value="1"/>
</dbReference>
<keyword evidence="5" id="KW-0175">Coiled coil</keyword>
<reference evidence="9 10" key="1">
    <citation type="journal article" date="2022" name="Front. Microbiol.">
        <title>High genomic differentiation and limited gene flow indicate recent cryptic speciation within the genus Laspinema (cyanobacteria).</title>
        <authorList>
            <person name="Stanojkovic A."/>
            <person name="Skoupy S."/>
            <person name="Skaloud P."/>
            <person name="Dvorak P."/>
        </authorList>
    </citation>
    <scope>NUCLEOTIDE SEQUENCE [LARGE SCALE GENOMIC DNA]</scope>
    <source>
        <strain evidence="9 10">D3b</strain>
    </source>
</reference>
<dbReference type="InterPro" id="IPR024983">
    <property type="entry name" value="CHAT_dom"/>
</dbReference>
<protein>
    <submittedName>
        <fullName evidence="9">CHAT domain-containing protein</fullName>
    </submittedName>
</protein>
<feature type="chain" id="PRO_5046270787" evidence="7">
    <location>
        <begin position="27"/>
        <end position="1160"/>
    </location>
</feature>
<feature type="repeat" description="WD" evidence="3">
    <location>
        <begin position="312"/>
        <end position="346"/>
    </location>
</feature>
<dbReference type="PROSITE" id="PS50082">
    <property type="entry name" value="WD_REPEATS_2"/>
    <property type="match status" value="7"/>
</dbReference>
<feature type="signal peptide" evidence="7">
    <location>
        <begin position="1"/>
        <end position="26"/>
    </location>
</feature>
<dbReference type="CDD" id="cd00200">
    <property type="entry name" value="WD40"/>
    <property type="match status" value="1"/>
</dbReference>
<organism evidence="9 10">
    <name type="scientific">Laspinema olomoucense D3b</name>
    <dbReference type="NCBI Taxonomy" id="2953688"/>
    <lineage>
        <taxon>Bacteria</taxon>
        <taxon>Bacillati</taxon>
        <taxon>Cyanobacteriota</taxon>
        <taxon>Cyanophyceae</taxon>
        <taxon>Oscillatoriophycideae</taxon>
        <taxon>Oscillatoriales</taxon>
        <taxon>Laspinemataceae</taxon>
        <taxon>Laspinema</taxon>
        <taxon>Laspinema olomoucense</taxon>
    </lineage>
</organism>
<keyword evidence="2" id="KW-0677">Repeat</keyword>
<accession>A0ABT2NEW6</accession>
<dbReference type="RefSeq" id="WP_261237315.1">
    <property type="nucleotide sequence ID" value="NZ_JAMXFA010000052.1"/>
</dbReference>
<evidence type="ECO:0000313" key="9">
    <source>
        <dbReference type="EMBL" id="MCT7981092.1"/>
    </source>
</evidence>
<dbReference type="EMBL" id="JAMXFA010000052">
    <property type="protein sequence ID" value="MCT7981092.1"/>
    <property type="molecule type" value="Genomic_DNA"/>
</dbReference>